<keyword evidence="1" id="KW-0472">Membrane</keyword>
<dbReference type="AlphaFoldDB" id="A0A7W6RRD7"/>
<sequence>MQTVPKVIAKADCLPEFGGFSLPRMPVAHQRRAELALLLIIAIVLPIAVVLQV</sequence>
<protein>
    <submittedName>
        <fullName evidence="2">Uncharacterized protein</fullName>
    </submittedName>
</protein>
<keyword evidence="1" id="KW-0812">Transmembrane</keyword>
<name>A0A7W6RRD7_9HYPH</name>
<comment type="caution">
    <text evidence="2">The sequence shown here is derived from an EMBL/GenBank/DDBJ whole genome shotgun (WGS) entry which is preliminary data.</text>
</comment>
<dbReference type="RefSeq" id="WP_183927684.1">
    <property type="nucleotide sequence ID" value="NZ_JACIGM010000011.1"/>
</dbReference>
<dbReference type="EMBL" id="JACIGM010000011">
    <property type="protein sequence ID" value="MBB4277052.1"/>
    <property type="molecule type" value="Genomic_DNA"/>
</dbReference>
<gene>
    <name evidence="2" type="ORF">GGE12_004850</name>
</gene>
<evidence type="ECO:0000313" key="2">
    <source>
        <dbReference type="EMBL" id="MBB4277052.1"/>
    </source>
</evidence>
<keyword evidence="1" id="KW-1133">Transmembrane helix</keyword>
<dbReference type="Proteomes" id="UP000533641">
    <property type="component" value="Unassembled WGS sequence"/>
</dbReference>
<reference evidence="2 3" key="1">
    <citation type="submission" date="2020-08" db="EMBL/GenBank/DDBJ databases">
        <title>Genomic Encyclopedia of Type Strains, Phase IV (KMG-V): Genome sequencing to study the core and pangenomes of soil and plant-associated prokaryotes.</title>
        <authorList>
            <person name="Whitman W."/>
        </authorList>
    </citation>
    <scope>NUCLEOTIDE SEQUENCE [LARGE SCALE GENOMIC DNA]</scope>
    <source>
        <strain evidence="2 3">SEMIA 402</strain>
    </source>
</reference>
<proteinExistence type="predicted"/>
<feature type="transmembrane region" description="Helical" evidence="1">
    <location>
        <begin position="33"/>
        <end position="51"/>
    </location>
</feature>
<accession>A0A7W6RRD7</accession>
<evidence type="ECO:0000313" key="3">
    <source>
        <dbReference type="Proteomes" id="UP000533641"/>
    </source>
</evidence>
<evidence type="ECO:0000256" key="1">
    <source>
        <dbReference type="SAM" id="Phobius"/>
    </source>
</evidence>
<organism evidence="2 3">
    <name type="scientific">Rhizobium mongolense</name>
    <dbReference type="NCBI Taxonomy" id="57676"/>
    <lineage>
        <taxon>Bacteria</taxon>
        <taxon>Pseudomonadati</taxon>
        <taxon>Pseudomonadota</taxon>
        <taxon>Alphaproteobacteria</taxon>
        <taxon>Hyphomicrobiales</taxon>
        <taxon>Rhizobiaceae</taxon>
        <taxon>Rhizobium/Agrobacterium group</taxon>
        <taxon>Rhizobium</taxon>
    </lineage>
</organism>